<keyword evidence="1" id="KW-0812">Transmembrane</keyword>
<dbReference type="InParanoid" id="A0A1H9BJR1"/>
<dbReference type="RefSeq" id="WP_090165626.1">
    <property type="nucleotide sequence ID" value="NZ_FOFB01000003.1"/>
</dbReference>
<keyword evidence="3" id="KW-1185">Reference proteome</keyword>
<evidence type="ECO:0000256" key="1">
    <source>
        <dbReference type="SAM" id="Phobius"/>
    </source>
</evidence>
<dbReference type="EMBL" id="FOFB01000003">
    <property type="protein sequence ID" value="SEP89109.1"/>
    <property type="molecule type" value="Genomic_DNA"/>
</dbReference>
<feature type="transmembrane region" description="Helical" evidence="1">
    <location>
        <begin position="38"/>
        <end position="56"/>
    </location>
</feature>
<evidence type="ECO:0008006" key="4">
    <source>
        <dbReference type="Google" id="ProtNLM"/>
    </source>
</evidence>
<evidence type="ECO:0000313" key="2">
    <source>
        <dbReference type="EMBL" id="SEP89109.1"/>
    </source>
</evidence>
<keyword evidence="1" id="KW-1133">Transmembrane helix</keyword>
<proteinExistence type="predicted"/>
<name>A0A1H9BJR1_9BACT</name>
<dbReference type="OrthoDB" id="9814143at2"/>
<accession>A0A1H9BJR1</accession>
<dbReference type="Proteomes" id="UP000199021">
    <property type="component" value="Unassembled WGS sequence"/>
</dbReference>
<feature type="transmembrane region" description="Helical" evidence="1">
    <location>
        <begin position="12"/>
        <end position="32"/>
    </location>
</feature>
<evidence type="ECO:0000313" key="3">
    <source>
        <dbReference type="Proteomes" id="UP000199021"/>
    </source>
</evidence>
<keyword evidence="1" id="KW-0472">Membrane</keyword>
<organism evidence="2 3">
    <name type="scientific">Neolewinella agarilytica</name>
    <dbReference type="NCBI Taxonomy" id="478744"/>
    <lineage>
        <taxon>Bacteria</taxon>
        <taxon>Pseudomonadati</taxon>
        <taxon>Bacteroidota</taxon>
        <taxon>Saprospiria</taxon>
        <taxon>Saprospirales</taxon>
        <taxon>Lewinellaceae</taxon>
        <taxon>Neolewinella</taxon>
    </lineage>
</organism>
<protein>
    <recommendedName>
        <fullName evidence="4">RDD domain-containing protein</fullName>
    </recommendedName>
</protein>
<sequence>MNLIVRRALALFIDAAIVGMLLSPAAFLISYFSLESSGGVFFTLVGAMMFIFKDFYSSDGSVGKKYSGIKLSFNASLDKGETNYCRLIRNLPLFLWPLEGLIAVVNNGKRLGDILGKSKVTLKSLQMD</sequence>
<reference evidence="3" key="1">
    <citation type="submission" date="2016-10" db="EMBL/GenBank/DDBJ databases">
        <authorList>
            <person name="Varghese N."/>
            <person name="Submissions S."/>
        </authorList>
    </citation>
    <scope>NUCLEOTIDE SEQUENCE [LARGE SCALE GENOMIC DNA]</scope>
    <source>
        <strain evidence="3">DSM 24740</strain>
    </source>
</reference>
<gene>
    <name evidence="2" type="ORF">SAMN05444359_103155</name>
</gene>
<dbReference type="STRING" id="478744.SAMN05444359_103155"/>
<dbReference type="AlphaFoldDB" id="A0A1H9BJR1"/>